<keyword evidence="3 6" id="KW-0378">Hydrolase</keyword>
<organism evidence="8 9">
    <name type="scientific">Marseilla massiliensis</name>
    <dbReference type="NCBI Taxonomy" id="1841864"/>
    <lineage>
        <taxon>Bacteria</taxon>
        <taxon>Pseudomonadati</taxon>
        <taxon>Bacteroidota</taxon>
        <taxon>Bacteroidia</taxon>
        <taxon>Bacteroidales</taxon>
        <taxon>Prevotellaceae</taxon>
        <taxon>Marseilla</taxon>
    </lineage>
</organism>
<keyword evidence="7" id="KW-0732">Signal</keyword>
<keyword evidence="9" id="KW-1185">Reference proteome</keyword>
<evidence type="ECO:0000256" key="2">
    <source>
        <dbReference type="ARBA" id="ARBA00009865"/>
    </source>
</evidence>
<dbReference type="Gene3D" id="2.115.10.20">
    <property type="entry name" value="Glycosyl hydrolase domain, family 43"/>
    <property type="match status" value="1"/>
</dbReference>
<comment type="similarity">
    <text evidence="2 6">Belongs to the glycosyl hydrolase 43 family.</text>
</comment>
<comment type="caution">
    <text evidence="8">The sequence shown here is derived from an EMBL/GenBank/DDBJ whole genome shotgun (WGS) entry which is preliminary data.</text>
</comment>
<evidence type="ECO:0000256" key="3">
    <source>
        <dbReference type="ARBA" id="ARBA00022801"/>
    </source>
</evidence>
<dbReference type="SUPFAM" id="SSF75005">
    <property type="entry name" value="Arabinanase/levansucrase/invertase"/>
    <property type="match status" value="2"/>
</dbReference>
<evidence type="ECO:0000256" key="6">
    <source>
        <dbReference type="RuleBase" id="RU361187"/>
    </source>
</evidence>
<dbReference type="AlphaFoldDB" id="A0A938WM94"/>
<dbReference type="Proteomes" id="UP000764045">
    <property type="component" value="Unassembled WGS sequence"/>
</dbReference>
<comment type="pathway">
    <text evidence="1">Glycan metabolism; L-arabinan degradation.</text>
</comment>
<dbReference type="InterPro" id="IPR023296">
    <property type="entry name" value="Glyco_hydro_beta-prop_sf"/>
</dbReference>
<protein>
    <submittedName>
        <fullName evidence="8">Glycoside hydrolase family 43 protein</fullName>
    </submittedName>
</protein>
<dbReference type="PANTHER" id="PTHR43301">
    <property type="entry name" value="ARABINAN ENDO-1,5-ALPHA-L-ARABINOSIDASE"/>
    <property type="match status" value="1"/>
</dbReference>
<proteinExistence type="inferred from homology"/>
<dbReference type="InterPro" id="IPR050727">
    <property type="entry name" value="GH43_arabinanases"/>
</dbReference>
<dbReference type="GO" id="GO:0004553">
    <property type="term" value="F:hydrolase activity, hydrolyzing O-glycosyl compounds"/>
    <property type="evidence" value="ECO:0007669"/>
    <property type="project" value="InterPro"/>
</dbReference>
<name>A0A938WM94_9BACT</name>
<evidence type="ECO:0000256" key="4">
    <source>
        <dbReference type="ARBA" id="ARBA00023295"/>
    </source>
</evidence>
<keyword evidence="4 6" id="KW-0326">Glycosidase</keyword>
<evidence type="ECO:0000313" key="8">
    <source>
        <dbReference type="EMBL" id="MBM6660648.1"/>
    </source>
</evidence>
<accession>A0A938WM94</accession>
<evidence type="ECO:0000256" key="1">
    <source>
        <dbReference type="ARBA" id="ARBA00004834"/>
    </source>
</evidence>
<evidence type="ECO:0000313" key="9">
    <source>
        <dbReference type="Proteomes" id="UP000764045"/>
    </source>
</evidence>
<dbReference type="Pfam" id="PF04616">
    <property type="entry name" value="Glyco_hydro_43"/>
    <property type="match status" value="1"/>
</dbReference>
<dbReference type="CDD" id="cd08983">
    <property type="entry name" value="GH43_Bt3655-like"/>
    <property type="match status" value="1"/>
</dbReference>
<dbReference type="PANTHER" id="PTHR43301:SF3">
    <property type="entry name" value="ARABINAN ENDO-1,5-ALPHA-L-ARABINOSIDASE A-RELATED"/>
    <property type="match status" value="1"/>
</dbReference>
<dbReference type="EMBL" id="JACJJL010000003">
    <property type="protein sequence ID" value="MBM6660648.1"/>
    <property type="molecule type" value="Genomic_DNA"/>
</dbReference>
<gene>
    <name evidence="8" type="ORF">H6B30_02590</name>
</gene>
<evidence type="ECO:0000256" key="7">
    <source>
        <dbReference type="SAM" id="SignalP"/>
    </source>
</evidence>
<sequence>MKTRKLLVALIATLCFPATATMSLAKKKAEMTSYLFAYFTGNAPEQEQICFAISDDGFNYTPLNGGRPIISSDTIALSKGVRDPHILRADDGTFYMVATDMRCSLGWTSNRGIVLMKSNDLIHWEHHTVHFPERFKGTEFANVTRVWAPQTIYDKSAGKYMVYFSLLTDDKSIPYDKVYYCYATPDFSGLEGTPKVLFDYKEATIDTDIVEDENGTYHLFFKTEKAGQHKGIRKYTFTDLHSPDTWKLRPGFCEITKSDVEGSCVFPLIQGGWCLMYDCYRDHNYQFAKSSDLNTFEYVQDSEMRGAFTPRHGTTIQITKKERKRLVKAFPINNK</sequence>
<dbReference type="GO" id="GO:0005975">
    <property type="term" value="P:carbohydrate metabolic process"/>
    <property type="evidence" value="ECO:0007669"/>
    <property type="project" value="InterPro"/>
</dbReference>
<feature type="chain" id="PRO_5037712601" evidence="7">
    <location>
        <begin position="21"/>
        <end position="335"/>
    </location>
</feature>
<feature type="signal peptide" evidence="7">
    <location>
        <begin position="1"/>
        <end position="20"/>
    </location>
</feature>
<feature type="site" description="Important for catalytic activity, responsible for pKa modulation of the active site Glu and correct orientation of both the proton donor and substrate" evidence="5">
    <location>
        <position position="206"/>
    </location>
</feature>
<reference evidence="8 9" key="1">
    <citation type="journal article" date="2021" name="Sci. Rep.">
        <title>The distribution of antibiotic resistance genes in chicken gut microbiota commensals.</title>
        <authorList>
            <person name="Juricova H."/>
            <person name="Matiasovicova J."/>
            <person name="Kubasova T."/>
            <person name="Cejkova D."/>
            <person name="Rychlik I."/>
        </authorList>
    </citation>
    <scope>NUCLEOTIDE SEQUENCE [LARGE SCALE GENOMIC DNA]</scope>
    <source>
        <strain evidence="8 9">An819</strain>
    </source>
</reference>
<evidence type="ECO:0000256" key="5">
    <source>
        <dbReference type="PIRSR" id="PIRSR606710-2"/>
    </source>
</evidence>
<dbReference type="InterPro" id="IPR006710">
    <property type="entry name" value="Glyco_hydro_43"/>
</dbReference>